<organism evidence="1 2">
    <name type="scientific">Austropuccinia psidii MF-1</name>
    <dbReference type="NCBI Taxonomy" id="1389203"/>
    <lineage>
        <taxon>Eukaryota</taxon>
        <taxon>Fungi</taxon>
        <taxon>Dikarya</taxon>
        <taxon>Basidiomycota</taxon>
        <taxon>Pucciniomycotina</taxon>
        <taxon>Pucciniomycetes</taxon>
        <taxon>Pucciniales</taxon>
        <taxon>Sphaerophragmiaceae</taxon>
        <taxon>Austropuccinia</taxon>
    </lineage>
</organism>
<dbReference type="AlphaFoldDB" id="A0A9Q3IBU2"/>
<dbReference type="EMBL" id="AVOT02040421">
    <property type="protein sequence ID" value="MBW0535643.1"/>
    <property type="molecule type" value="Genomic_DNA"/>
</dbReference>
<accession>A0A9Q3IBU2</accession>
<sequence length="127" mass="14662">MSDYMINMKILRKCGGELEHAIKCICVEPCSTEDYINAMEDIITRTRIGKPWVRVPMESKMVSKTSREYKRPERPVLKCHKCGDTSNLANTCTKKTKINEAQVIEEVQFTEEKEESDLDPAVLRIHQ</sequence>
<protein>
    <submittedName>
        <fullName evidence="1">Uncharacterized protein</fullName>
    </submittedName>
</protein>
<evidence type="ECO:0000313" key="2">
    <source>
        <dbReference type="Proteomes" id="UP000765509"/>
    </source>
</evidence>
<proteinExistence type="predicted"/>
<evidence type="ECO:0000313" key="1">
    <source>
        <dbReference type="EMBL" id="MBW0535643.1"/>
    </source>
</evidence>
<reference evidence="1" key="1">
    <citation type="submission" date="2021-03" db="EMBL/GenBank/DDBJ databases">
        <title>Draft genome sequence of rust myrtle Austropuccinia psidii MF-1, a brazilian biotype.</title>
        <authorList>
            <person name="Quecine M.C."/>
            <person name="Pachon D.M.R."/>
            <person name="Bonatelli M.L."/>
            <person name="Correr F.H."/>
            <person name="Franceschini L.M."/>
            <person name="Leite T.F."/>
            <person name="Margarido G.R.A."/>
            <person name="Almeida C.A."/>
            <person name="Ferrarezi J.A."/>
            <person name="Labate C.A."/>
        </authorList>
    </citation>
    <scope>NUCLEOTIDE SEQUENCE</scope>
    <source>
        <strain evidence="1">MF-1</strain>
    </source>
</reference>
<dbReference type="Proteomes" id="UP000765509">
    <property type="component" value="Unassembled WGS sequence"/>
</dbReference>
<comment type="caution">
    <text evidence="1">The sequence shown here is derived from an EMBL/GenBank/DDBJ whole genome shotgun (WGS) entry which is preliminary data.</text>
</comment>
<name>A0A9Q3IBU2_9BASI</name>
<keyword evidence="2" id="KW-1185">Reference proteome</keyword>
<gene>
    <name evidence="1" type="ORF">O181_075358</name>
</gene>